<feature type="compositionally biased region" description="Basic and acidic residues" evidence="1">
    <location>
        <begin position="514"/>
        <end position="523"/>
    </location>
</feature>
<feature type="compositionally biased region" description="Low complexity" evidence="1">
    <location>
        <begin position="554"/>
        <end position="565"/>
    </location>
</feature>
<organism evidence="2 3">
    <name type="scientific">Mizuhopecten yessoensis</name>
    <name type="common">Japanese scallop</name>
    <name type="synonym">Patinopecten yessoensis</name>
    <dbReference type="NCBI Taxonomy" id="6573"/>
    <lineage>
        <taxon>Eukaryota</taxon>
        <taxon>Metazoa</taxon>
        <taxon>Spiralia</taxon>
        <taxon>Lophotrochozoa</taxon>
        <taxon>Mollusca</taxon>
        <taxon>Bivalvia</taxon>
        <taxon>Autobranchia</taxon>
        <taxon>Pteriomorphia</taxon>
        <taxon>Pectinida</taxon>
        <taxon>Pectinoidea</taxon>
        <taxon>Pectinidae</taxon>
        <taxon>Mizuhopecten</taxon>
    </lineage>
</organism>
<feature type="compositionally biased region" description="Basic residues" evidence="1">
    <location>
        <begin position="568"/>
        <end position="582"/>
    </location>
</feature>
<gene>
    <name evidence="2" type="ORF">KP79_PYT12920</name>
</gene>
<feature type="region of interest" description="Disordered" evidence="1">
    <location>
        <begin position="1"/>
        <end position="23"/>
    </location>
</feature>
<feature type="region of interest" description="Disordered" evidence="1">
    <location>
        <begin position="514"/>
        <end position="588"/>
    </location>
</feature>
<name>A0A210QVZ3_MIZYE</name>
<reference evidence="2 3" key="1">
    <citation type="journal article" date="2017" name="Nat. Ecol. Evol.">
        <title>Scallop genome provides insights into evolution of bilaterian karyotype and development.</title>
        <authorList>
            <person name="Wang S."/>
            <person name="Zhang J."/>
            <person name="Jiao W."/>
            <person name="Li J."/>
            <person name="Xun X."/>
            <person name="Sun Y."/>
            <person name="Guo X."/>
            <person name="Huan P."/>
            <person name="Dong B."/>
            <person name="Zhang L."/>
            <person name="Hu X."/>
            <person name="Sun X."/>
            <person name="Wang J."/>
            <person name="Zhao C."/>
            <person name="Wang Y."/>
            <person name="Wang D."/>
            <person name="Huang X."/>
            <person name="Wang R."/>
            <person name="Lv J."/>
            <person name="Li Y."/>
            <person name="Zhang Z."/>
            <person name="Liu B."/>
            <person name="Lu W."/>
            <person name="Hui Y."/>
            <person name="Liang J."/>
            <person name="Zhou Z."/>
            <person name="Hou R."/>
            <person name="Li X."/>
            <person name="Liu Y."/>
            <person name="Li H."/>
            <person name="Ning X."/>
            <person name="Lin Y."/>
            <person name="Zhao L."/>
            <person name="Xing Q."/>
            <person name="Dou J."/>
            <person name="Li Y."/>
            <person name="Mao J."/>
            <person name="Guo H."/>
            <person name="Dou H."/>
            <person name="Li T."/>
            <person name="Mu C."/>
            <person name="Jiang W."/>
            <person name="Fu Q."/>
            <person name="Fu X."/>
            <person name="Miao Y."/>
            <person name="Liu J."/>
            <person name="Yu Q."/>
            <person name="Li R."/>
            <person name="Liao H."/>
            <person name="Li X."/>
            <person name="Kong Y."/>
            <person name="Jiang Z."/>
            <person name="Chourrout D."/>
            <person name="Li R."/>
            <person name="Bao Z."/>
        </authorList>
    </citation>
    <scope>NUCLEOTIDE SEQUENCE [LARGE SCALE GENOMIC DNA]</scope>
    <source>
        <strain evidence="2 3">PY_sf001</strain>
    </source>
</reference>
<evidence type="ECO:0000313" key="3">
    <source>
        <dbReference type="Proteomes" id="UP000242188"/>
    </source>
</evidence>
<protein>
    <submittedName>
        <fullName evidence="2">Uncharacterized protein</fullName>
    </submittedName>
</protein>
<feature type="compositionally biased region" description="Basic residues" evidence="1">
    <location>
        <begin position="457"/>
        <end position="479"/>
    </location>
</feature>
<feature type="region of interest" description="Disordered" evidence="1">
    <location>
        <begin position="115"/>
        <end position="139"/>
    </location>
</feature>
<accession>A0A210QVZ3</accession>
<dbReference type="Proteomes" id="UP000242188">
    <property type="component" value="Unassembled WGS sequence"/>
</dbReference>
<proteinExistence type="predicted"/>
<feature type="region of interest" description="Disordered" evidence="1">
    <location>
        <begin position="435"/>
        <end position="492"/>
    </location>
</feature>
<evidence type="ECO:0000256" key="1">
    <source>
        <dbReference type="SAM" id="MobiDB-lite"/>
    </source>
</evidence>
<dbReference type="AlphaFoldDB" id="A0A210QVZ3"/>
<comment type="caution">
    <text evidence="2">The sequence shown here is derived from an EMBL/GenBank/DDBJ whole genome shotgun (WGS) entry which is preliminary data.</text>
</comment>
<feature type="compositionally biased region" description="Polar residues" evidence="1">
    <location>
        <begin position="7"/>
        <end position="17"/>
    </location>
</feature>
<dbReference type="EMBL" id="NEDP02001613">
    <property type="protein sequence ID" value="OWF52927.1"/>
    <property type="molecule type" value="Genomic_DNA"/>
</dbReference>
<evidence type="ECO:0000313" key="2">
    <source>
        <dbReference type="EMBL" id="OWF52927.1"/>
    </source>
</evidence>
<keyword evidence="3" id="KW-1185">Reference proteome</keyword>
<sequence>MIPATHGRQQTVNNRIPSDSGACLPSVTQCGDTDEDFRSRRFGTPLEPYTRDTASYWKYENGCFRVDRNQFEDIEFSFSPENLFTSDSWRQREEQKKQQVPLVLPVQEPVRELKVKGRSVGTDAEQIDDSIDNDRRSRNSQPGKLCGIQNYYKLDPAECDVDYATLCINGQRAVVNSNTNDDNGMGIATSIVVEGEQKFLFSFGKCGRVAVMTPITEVPSQCGTPYKTLVSPSLSEETLSPASSMSYKSIWDCPLRKNEYLARDQYMHQYVTSRGHIPYDYEIYSSSERGDSNVYDNNVRLKKCVSEVAPKDPLVNQLERLSVLPERTRAAYNLPRVPVSEFGVPALSVSTATITNRYCIKKIMDKPPNKYVYKSLPPLYPTAHLEKGASNTRLPMYRSQSLNGLKYNTAKSEESLASDASKYFDSIAGSYQAKSNTRRKSDSDLKALRTKLPPLRKSAKKKTSKSKKKTTGSKQHSKMRNLETKVDIDPSPWKDYPSNVNVASEIETIVSEKLQHTFDRAEPETDQEPDGKLQSTSLILMRSNVKPSKSKMRSPYMSQSMSKSSLTKNKKRKRGFKNKKKNERSTDK</sequence>